<proteinExistence type="predicted"/>
<keyword evidence="1" id="KW-0472">Membrane</keyword>
<keyword evidence="1" id="KW-1133">Transmembrane helix</keyword>
<organism evidence="2 3">
    <name type="scientific">Staphylococcus nepalensis</name>
    <dbReference type="NCBI Taxonomy" id="214473"/>
    <lineage>
        <taxon>Bacteria</taxon>
        <taxon>Bacillati</taxon>
        <taxon>Bacillota</taxon>
        <taxon>Bacilli</taxon>
        <taxon>Bacillales</taxon>
        <taxon>Staphylococcaceae</taxon>
        <taxon>Staphylococcus</taxon>
    </lineage>
</organism>
<evidence type="ECO:0000313" key="2">
    <source>
        <dbReference type="EMBL" id="PTK44322.1"/>
    </source>
</evidence>
<dbReference type="EMBL" id="PZHR01000706">
    <property type="protein sequence ID" value="PTK44322.1"/>
    <property type="molecule type" value="Genomic_DNA"/>
</dbReference>
<keyword evidence="1" id="KW-0812">Transmembrane</keyword>
<evidence type="ECO:0000256" key="1">
    <source>
        <dbReference type="SAM" id="Phobius"/>
    </source>
</evidence>
<evidence type="ECO:0000313" key="3">
    <source>
        <dbReference type="Proteomes" id="UP000240400"/>
    </source>
</evidence>
<name>A0A2T4S5H0_9STAP</name>
<dbReference type="AlphaFoldDB" id="A0A2T4S5H0"/>
<reference evidence="2 3" key="1">
    <citation type="journal article" date="2016" name="Front. Microbiol.">
        <title>Comprehensive Phylogenetic Analysis of Bovine Non-aureus Staphylococci Species Based on Whole-Genome Sequencing.</title>
        <authorList>
            <person name="Naushad S."/>
            <person name="Barkema H.W."/>
            <person name="Luby C."/>
            <person name="Condas L.A."/>
            <person name="Nobrega D.B."/>
            <person name="Carson D.A."/>
            <person name="De Buck J."/>
        </authorList>
    </citation>
    <scope>NUCLEOTIDE SEQUENCE [LARGE SCALE GENOMIC DNA]</scope>
    <source>
        <strain evidence="2 3">SNUC 4337</strain>
    </source>
</reference>
<feature type="transmembrane region" description="Helical" evidence="1">
    <location>
        <begin position="100"/>
        <end position="121"/>
    </location>
</feature>
<accession>A0A2T4S5H0</accession>
<comment type="caution">
    <text evidence="2">The sequence shown here is derived from an EMBL/GenBank/DDBJ whole genome shotgun (WGS) entry which is preliminary data.</text>
</comment>
<sequence length="155" mass="17352">KAMEAVETSPRILRNIWINFRDSIVMTMSILPSILSIGLICLLLSEYTSIFDYLAYVFYPFTWALQIPDSFIAAKGLAIGITEMFIPSLIVIKAAMANKFIIAVVSVSTIIFFSASVPSMLSTDIPLKVTDLIVIWFERTIFSLLIVTPIAYLIF</sequence>
<evidence type="ECO:0008006" key="4">
    <source>
        <dbReference type="Google" id="ProtNLM"/>
    </source>
</evidence>
<feature type="transmembrane region" description="Helical" evidence="1">
    <location>
        <begin position="24"/>
        <end position="45"/>
    </location>
</feature>
<feature type="non-terminal residue" evidence="2">
    <location>
        <position position="1"/>
    </location>
</feature>
<gene>
    <name evidence="2" type="ORF">BUZ61_16790</name>
</gene>
<feature type="transmembrane region" description="Helical" evidence="1">
    <location>
        <begin position="133"/>
        <end position="154"/>
    </location>
</feature>
<protein>
    <recommendedName>
        <fullName evidence="4">Histidine transporter</fullName>
    </recommendedName>
</protein>
<dbReference type="Proteomes" id="UP000240400">
    <property type="component" value="Unassembled WGS sequence"/>
</dbReference>